<evidence type="ECO:0000256" key="6">
    <source>
        <dbReference type="ARBA" id="ARBA00023242"/>
    </source>
</evidence>
<feature type="compositionally biased region" description="Basic and acidic residues" evidence="11">
    <location>
        <begin position="623"/>
        <end position="653"/>
    </location>
</feature>
<comment type="caution">
    <text evidence="13">The sequence shown here is derived from an EMBL/GenBank/DDBJ whole genome shotgun (WGS) entry which is preliminary data.</text>
</comment>
<evidence type="ECO:0000259" key="12">
    <source>
        <dbReference type="PROSITE" id="PS50102"/>
    </source>
</evidence>
<dbReference type="InterPro" id="IPR035979">
    <property type="entry name" value="RBD_domain_sf"/>
</dbReference>
<feature type="region of interest" description="Disordered" evidence="11">
    <location>
        <begin position="598"/>
        <end position="653"/>
    </location>
</feature>
<dbReference type="EMBL" id="MU167315">
    <property type="protein sequence ID" value="KAG0143594.1"/>
    <property type="molecule type" value="Genomic_DNA"/>
</dbReference>
<dbReference type="InterPro" id="IPR011990">
    <property type="entry name" value="TPR-like_helical_dom_sf"/>
</dbReference>
<sequence length="1083" mass="123214">MEPSPVPEIDQVEGAESVDDQDAIFNEMLEVMSALQTNPFDFSLHQRNVSICKKMGPATIEELGQARTLMSEYFPVGEDFFLEWVEDLIASQAEPHDPASVEAVLELYQQASMYGFFPTIESARLKYVIGLYYHVRGIQQPIEDLSTLLEDAADGKQMEVEPGNSHNQERTPEQMVLETFITDGKVREVAIDALDRIGYHLVESTKVWNMWALYEFDLLQRTWGPDAISRFKSFLQSRLRIPHLESDQTFQIYSNFITKYDNNNYENEMVAVNELHSSARQQKQDREMYESQLKKSENSLEAYMKYLGWETTTKKTDFSLVSTLFERAIHDHPNSVELWTDYLRYLNNSGEDISLAIGAARRAIRTIPWSGEIWATVIRTFERNGQTAENVEELCARAINSKFLEQDVEAIVSFSIGRADFHRRRLDAYLAAGGEEDGEQVDALLESVVNALNYGIEQVKKVPNQFGDPTCRLEKYMTTLLEHHGREDDAAKVWQKATKQYREVYSTWISAADYEAHRGDLKRAREYYKKAANAKLDYPEYLLQAWITFEHHYGNLQDLEYALAKTSNLMKGITVRRKRESEQQALLLQQSVSQSLPSVEASEKKHISSVSTEADSEPKKRKAEVTGDKVNGGDDKRARLDPTPRREDQVADLKRDRENCTVLVGGLPSDVKEANLKQLFRDCGKVREVVIHRIDSENTVATVEFLEKDSVLPAQTKDKKKLLNFEVAVTLAWRSTLYVTNFPEEANDEWIRSRFGQYGKIFDVRWPSKRFKSTRRFCYVQFTSPDSAQSALVLHNSEVGLQQKMSVFISDPLRKKTRTDVGANDRELYITCLTKFVQESDLRKLFQPFGEIKGIRMMLNEQGHSKGFAFVEFENEASAKAALSVNNVELKKRRIGVTISDAKGTSLVRKNKGNFQAESKLSSVADHRSRCVKVTKLPEGVQEALIQQAFERFGKVLKTITYPDQNEAVVEFENAQHAGTVFLHPEPILINDQLVDLSVPTTLIKADSTAVDSNQPLLPRSTTRAKKTRLGLGFSVASSKSRSNIQSSKDVRITNDQAQEVQSGSKIETEGSKSQDDFRKMLG</sequence>
<feature type="domain" description="RRM" evidence="12">
    <location>
        <begin position="660"/>
        <end position="734"/>
    </location>
</feature>
<dbReference type="Pfam" id="PF00076">
    <property type="entry name" value="RRM_1"/>
    <property type="match status" value="3"/>
</dbReference>
<evidence type="ECO:0000256" key="1">
    <source>
        <dbReference type="ARBA" id="ARBA00004123"/>
    </source>
</evidence>
<keyword evidence="10" id="KW-0175">Coiled coil</keyword>
<dbReference type="OrthoDB" id="360390at2759"/>
<dbReference type="PROSITE" id="PS50102">
    <property type="entry name" value="RRM"/>
    <property type="match status" value="4"/>
</dbReference>
<dbReference type="Gene3D" id="3.30.70.330">
    <property type="match status" value="4"/>
</dbReference>
<comment type="function">
    <text evidence="7">Functions as a recycling factor of the spliceosome, a machinery that forms on each precursor-messenger RNA (pre-mRNA) and catalyzes the removal of introns. Chaperones the re-annealing of U4 and U6 snRNAs (small nuclear RNAs) released from previous rounds of splicing, an initial step in reforming the U4/U6-U5 tri-snRNP (small nuclear ribonucleoprotein) that can reassemble into another spliceosome complex; this step involves binding U6 and facilitating the unwinding of the U6 internal stem loop, followed by base-pairing of U6 to U4.</text>
</comment>
<evidence type="ECO:0000313" key="14">
    <source>
        <dbReference type="Proteomes" id="UP000886653"/>
    </source>
</evidence>
<dbReference type="InterPro" id="IPR000504">
    <property type="entry name" value="RRM_dom"/>
</dbReference>
<gene>
    <name evidence="13" type="ORF">CROQUDRAFT_109080</name>
</gene>
<dbReference type="SMART" id="SM00360">
    <property type="entry name" value="RRM"/>
    <property type="match status" value="4"/>
</dbReference>
<reference evidence="13" key="1">
    <citation type="submission" date="2013-11" db="EMBL/GenBank/DDBJ databases">
        <title>Genome sequence of the fusiform rust pathogen reveals effectors for host alternation and coevolution with pine.</title>
        <authorList>
            <consortium name="DOE Joint Genome Institute"/>
            <person name="Smith K."/>
            <person name="Pendleton A."/>
            <person name="Kubisiak T."/>
            <person name="Anderson C."/>
            <person name="Salamov A."/>
            <person name="Aerts A."/>
            <person name="Riley R."/>
            <person name="Clum A."/>
            <person name="Lindquist E."/>
            <person name="Ence D."/>
            <person name="Campbell M."/>
            <person name="Kronenberg Z."/>
            <person name="Feau N."/>
            <person name="Dhillon B."/>
            <person name="Hamelin R."/>
            <person name="Burleigh J."/>
            <person name="Smith J."/>
            <person name="Yandell M."/>
            <person name="Nelson C."/>
            <person name="Grigoriev I."/>
            <person name="Davis J."/>
        </authorList>
    </citation>
    <scope>NUCLEOTIDE SEQUENCE</scope>
    <source>
        <strain evidence="13">G11</strain>
    </source>
</reference>
<dbReference type="FunFam" id="3.30.70.330:FF:000365">
    <property type="entry name" value="U4/U6 snRNA-associated-splicing factor PRP24"/>
    <property type="match status" value="1"/>
</dbReference>
<dbReference type="SUPFAM" id="SSF48452">
    <property type="entry name" value="TPR-like"/>
    <property type="match status" value="1"/>
</dbReference>
<dbReference type="CDD" id="cd00590">
    <property type="entry name" value="RRM_SF"/>
    <property type="match status" value="1"/>
</dbReference>
<organism evidence="13 14">
    <name type="scientific">Cronartium quercuum f. sp. fusiforme G11</name>
    <dbReference type="NCBI Taxonomy" id="708437"/>
    <lineage>
        <taxon>Eukaryota</taxon>
        <taxon>Fungi</taxon>
        <taxon>Dikarya</taxon>
        <taxon>Basidiomycota</taxon>
        <taxon>Pucciniomycotina</taxon>
        <taxon>Pucciniomycetes</taxon>
        <taxon>Pucciniales</taxon>
        <taxon>Coleosporiaceae</taxon>
        <taxon>Cronartium</taxon>
    </lineage>
</organism>
<comment type="subcellular location">
    <subcellularLocation>
        <location evidence="1">Nucleus</location>
    </subcellularLocation>
</comment>
<feature type="coiled-coil region" evidence="10">
    <location>
        <begin position="262"/>
        <end position="299"/>
    </location>
</feature>
<feature type="domain" description="RRM" evidence="12">
    <location>
        <begin position="930"/>
        <end position="1002"/>
    </location>
</feature>
<name>A0A9P6NCI0_9BASI</name>
<keyword evidence="6" id="KW-0539">Nucleus</keyword>
<accession>A0A9P6NCI0</accession>
<keyword evidence="2" id="KW-0507">mRNA processing</keyword>
<dbReference type="Pfam" id="PF23085">
    <property type="entry name" value="RRM_PARP14_3"/>
    <property type="match status" value="1"/>
</dbReference>
<dbReference type="PANTHER" id="PTHR21245">
    <property type="entry name" value="HETEROGENEOUS NUCLEAR RIBONUCLEOPROTEIN"/>
    <property type="match status" value="1"/>
</dbReference>
<dbReference type="GO" id="GO:0006397">
    <property type="term" value="P:mRNA processing"/>
    <property type="evidence" value="ECO:0007669"/>
    <property type="project" value="UniProtKB-KW"/>
</dbReference>
<evidence type="ECO:0000256" key="11">
    <source>
        <dbReference type="SAM" id="MobiDB-lite"/>
    </source>
</evidence>
<dbReference type="SMART" id="SM00386">
    <property type="entry name" value="HAT"/>
    <property type="match status" value="4"/>
</dbReference>
<proteinExistence type="predicted"/>
<dbReference type="Pfam" id="PF23240">
    <property type="entry name" value="HAT_PRP39_N"/>
    <property type="match status" value="1"/>
</dbReference>
<dbReference type="GO" id="GO:0005688">
    <property type="term" value="C:U6 snRNP"/>
    <property type="evidence" value="ECO:0007669"/>
    <property type="project" value="UniProtKB-ARBA"/>
</dbReference>
<dbReference type="InterPro" id="IPR034397">
    <property type="entry name" value="Prp24_RRM1"/>
</dbReference>
<dbReference type="AlphaFoldDB" id="A0A9P6NCI0"/>
<evidence type="ECO:0000256" key="7">
    <source>
        <dbReference type="ARBA" id="ARBA00093374"/>
    </source>
</evidence>
<keyword evidence="14" id="KW-1185">Reference proteome</keyword>
<dbReference type="InterPro" id="IPR003107">
    <property type="entry name" value="HAT"/>
</dbReference>
<evidence type="ECO:0000256" key="4">
    <source>
        <dbReference type="ARBA" id="ARBA00022884"/>
    </source>
</evidence>
<dbReference type="GO" id="GO:0003723">
    <property type="term" value="F:RNA binding"/>
    <property type="evidence" value="ECO:0007669"/>
    <property type="project" value="UniProtKB-UniRule"/>
</dbReference>
<keyword evidence="5" id="KW-0508">mRNA splicing</keyword>
<evidence type="ECO:0000256" key="9">
    <source>
        <dbReference type="PROSITE-ProRule" id="PRU00176"/>
    </source>
</evidence>
<feature type="region of interest" description="Disordered" evidence="11">
    <location>
        <begin position="1041"/>
        <end position="1083"/>
    </location>
</feature>
<dbReference type="Gene3D" id="1.25.40.10">
    <property type="entry name" value="Tetratricopeptide repeat domain"/>
    <property type="match status" value="2"/>
</dbReference>
<feature type="compositionally biased region" description="Polar residues" evidence="11">
    <location>
        <begin position="1054"/>
        <end position="1066"/>
    </location>
</feature>
<dbReference type="InterPro" id="IPR012677">
    <property type="entry name" value="Nucleotide-bd_a/b_plait_sf"/>
</dbReference>
<feature type="domain" description="RRM" evidence="12">
    <location>
        <begin position="735"/>
        <end position="812"/>
    </location>
</feature>
<evidence type="ECO:0000256" key="2">
    <source>
        <dbReference type="ARBA" id="ARBA00022664"/>
    </source>
</evidence>
<keyword evidence="3" id="KW-0677">Repeat</keyword>
<keyword evidence="4 9" id="KW-0694">RNA-binding</keyword>
<evidence type="ECO:0000256" key="8">
    <source>
        <dbReference type="ARBA" id="ARBA00093627"/>
    </source>
</evidence>
<feature type="domain" description="RRM" evidence="12">
    <location>
        <begin position="826"/>
        <end position="902"/>
    </location>
</feature>
<feature type="compositionally biased region" description="Basic and acidic residues" evidence="11">
    <location>
        <begin position="1067"/>
        <end position="1083"/>
    </location>
</feature>
<protein>
    <recommendedName>
        <fullName evidence="8">U4/U6 snRNA-associated-splicing factor PRP24</fullName>
    </recommendedName>
</protein>
<evidence type="ECO:0000313" key="13">
    <source>
        <dbReference type="EMBL" id="KAG0143594.1"/>
    </source>
</evidence>
<evidence type="ECO:0000256" key="3">
    <source>
        <dbReference type="ARBA" id="ARBA00022737"/>
    </source>
</evidence>
<dbReference type="CDD" id="cd12296">
    <property type="entry name" value="RRM1_Prp24"/>
    <property type="match status" value="1"/>
</dbReference>
<dbReference type="GO" id="GO:0008380">
    <property type="term" value="P:RNA splicing"/>
    <property type="evidence" value="ECO:0007669"/>
    <property type="project" value="UniProtKB-KW"/>
</dbReference>
<dbReference type="SUPFAM" id="SSF54928">
    <property type="entry name" value="RNA-binding domain, RBD"/>
    <property type="match status" value="3"/>
</dbReference>
<evidence type="ECO:0000256" key="5">
    <source>
        <dbReference type="ARBA" id="ARBA00023187"/>
    </source>
</evidence>
<evidence type="ECO:0000256" key="10">
    <source>
        <dbReference type="SAM" id="Coils"/>
    </source>
</evidence>
<dbReference type="Proteomes" id="UP000886653">
    <property type="component" value="Unassembled WGS sequence"/>
</dbReference>